<dbReference type="Proteomes" id="UP001145742">
    <property type="component" value="Unassembled WGS sequence"/>
</dbReference>
<sequence>MTASSRMDLLLAKVGTIWNDSNASVITYLRSRNNVTGQKKIADREGWSENMQKTVQTPRSVQKEKVLQALELKFPAACSAAHGEATVLLKPMEGHEGRDPSAAHGGDPRWSRWRPKRDCGPMGHP</sequence>
<evidence type="ECO:0000313" key="3">
    <source>
        <dbReference type="Proteomes" id="UP001145742"/>
    </source>
</evidence>
<protein>
    <submittedName>
        <fullName evidence="2">Uncharacterized protein</fullName>
    </submittedName>
</protein>
<accession>A0ABQ9CMC3</accession>
<keyword evidence="3" id="KW-1185">Reference proteome</keyword>
<dbReference type="EMBL" id="WHWB01034714">
    <property type="protein sequence ID" value="KAJ7405382.1"/>
    <property type="molecule type" value="Genomic_DNA"/>
</dbReference>
<gene>
    <name evidence="2" type="ORF">WISP_139892</name>
</gene>
<comment type="caution">
    <text evidence="2">The sequence shown here is derived from an EMBL/GenBank/DDBJ whole genome shotgun (WGS) entry which is preliminary data.</text>
</comment>
<organism evidence="2 3">
    <name type="scientific">Willisornis vidua</name>
    <name type="common">Xingu scale-backed antbird</name>
    <dbReference type="NCBI Taxonomy" id="1566151"/>
    <lineage>
        <taxon>Eukaryota</taxon>
        <taxon>Metazoa</taxon>
        <taxon>Chordata</taxon>
        <taxon>Craniata</taxon>
        <taxon>Vertebrata</taxon>
        <taxon>Euteleostomi</taxon>
        <taxon>Archelosauria</taxon>
        <taxon>Archosauria</taxon>
        <taxon>Dinosauria</taxon>
        <taxon>Saurischia</taxon>
        <taxon>Theropoda</taxon>
        <taxon>Coelurosauria</taxon>
        <taxon>Aves</taxon>
        <taxon>Neognathae</taxon>
        <taxon>Neoaves</taxon>
        <taxon>Telluraves</taxon>
        <taxon>Australaves</taxon>
        <taxon>Passeriformes</taxon>
        <taxon>Thamnophilidae</taxon>
        <taxon>Willisornis</taxon>
    </lineage>
</organism>
<evidence type="ECO:0000256" key="1">
    <source>
        <dbReference type="SAM" id="MobiDB-lite"/>
    </source>
</evidence>
<feature type="compositionally biased region" description="Basic and acidic residues" evidence="1">
    <location>
        <begin position="93"/>
        <end position="110"/>
    </location>
</feature>
<feature type="region of interest" description="Disordered" evidence="1">
    <location>
        <begin position="93"/>
        <end position="125"/>
    </location>
</feature>
<name>A0ABQ9CMC3_9PASS</name>
<proteinExistence type="predicted"/>
<evidence type="ECO:0000313" key="2">
    <source>
        <dbReference type="EMBL" id="KAJ7405382.1"/>
    </source>
</evidence>
<reference evidence="2" key="1">
    <citation type="submission" date="2019-10" db="EMBL/GenBank/DDBJ databases">
        <authorList>
            <person name="Soares A.E.R."/>
            <person name="Aleixo A."/>
            <person name="Schneider P."/>
            <person name="Miyaki C.Y."/>
            <person name="Schneider M.P."/>
            <person name="Mello C."/>
            <person name="Vasconcelos A.T.R."/>
        </authorList>
    </citation>
    <scope>NUCLEOTIDE SEQUENCE</scope>
    <source>
        <tissue evidence="2">Muscle</tissue>
    </source>
</reference>